<organism evidence="2 3">
    <name type="scientific">Phomopsis amygdali</name>
    <name type="common">Fusicoccum amygdali</name>
    <dbReference type="NCBI Taxonomy" id="1214568"/>
    <lineage>
        <taxon>Eukaryota</taxon>
        <taxon>Fungi</taxon>
        <taxon>Dikarya</taxon>
        <taxon>Ascomycota</taxon>
        <taxon>Pezizomycotina</taxon>
        <taxon>Sordariomycetes</taxon>
        <taxon>Sordariomycetidae</taxon>
        <taxon>Diaporthales</taxon>
        <taxon>Diaporthaceae</taxon>
        <taxon>Diaporthe</taxon>
    </lineage>
</organism>
<evidence type="ECO:0000313" key="3">
    <source>
        <dbReference type="Proteomes" id="UP001265746"/>
    </source>
</evidence>
<feature type="compositionally biased region" description="Low complexity" evidence="1">
    <location>
        <begin position="129"/>
        <end position="147"/>
    </location>
</feature>
<gene>
    <name evidence="2" type="ORF">N8I77_008660</name>
</gene>
<feature type="region of interest" description="Disordered" evidence="1">
    <location>
        <begin position="1"/>
        <end position="101"/>
    </location>
</feature>
<feature type="compositionally biased region" description="Low complexity" evidence="1">
    <location>
        <begin position="251"/>
        <end position="261"/>
    </location>
</feature>
<feature type="region of interest" description="Disordered" evidence="1">
    <location>
        <begin position="251"/>
        <end position="323"/>
    </location>
</feature>
<dbReference type="EMBL" id="JAUJFL010000005">
    <property type="protein sequence ID" value="KAK2602100.1"/>
    <property type="molecule type" value="Genomic_DNA"/>
</dbReference>
<feature type="compositionally biased region" description="Low complexity" evidence="1">
    <location>
        <begin position="222"/>
        <end position="235"/>
    </location>
</feature>
<dbReference type="AlphaFoldDB" id="A0AAD9S9J5"/>
<feature type="region of interest" description="Disordered" evidence="1">
    <location>
        <begin position="214"/>
        <end position="235"/>
    </location>
</feature>
<comment type="caution">
    <text evidence="2">The sequence shown here is derived from an EMBL/GenBank/DDBJ whole genome shotgun (WGS) entry which is preliminary data.</text>
</comment>
<keyword evidence="3" id="KW-1185">Reference proteome</keyword>
<name>A0AAD9S9J5_PHOAM</name>
<feature type="compositionally biased region" description="Basic and acidic residues" evidence="1">
    <location>
        <begin position="25"/>
        <end position="34"/>
    </location>
</feature>
<feature type="region of interest" description="Disordered" evidence="1">
    <location>
        <begin position="126"/>
        <end position="148"/>
    </location>
</feature>
<feature type="compositionally biased region" description="Basic and acidic residues" evidence="1">
    <location>
        <begin position="49"/>
        <end position="76"/>
    </location>
</feature>
<sequence length="340" mass="36366">MSSYYTEKHRHSRRREHPVAGTVMRRVEVRRPSVEKSPPPASAPPSVKEPAKEPPKEPAKEEPKEEAKETSKEKEAASPPAPEWSKWEPIEGAGWDGHWRAKAGEDGGWVYQFTKDFSTIWEQRPVEAAPPTKASSASASTAASAPPAGEPVLFEETAALAAAATAIQPPEQPPPSTNYVAGSGCACALCYYDAAAALHSLPDDVANLTVSGNRDVSRHQHTQATTTTKSPSATPAEQGLVAAGQAGYPTAAAAAAGPSQEGAHRHSPGSTSAARSRGSKKSSRHHYHATHKSSHHRPHGADTATRHPKEIGDVVSAEKEKKYDPQKIVDNWVWEWGYGA</sequence>
<reference evidence="2" key="1">
    <citation type="submission" date="2023-06" db="EMBL/GenBank/DDBJ databases">
        <authorList>
            <person name="Noh H."/>
        </authorList>
    </citation>
    <scope>NUCLEOTIDE SEQUENCE</scope>
    <source>
        <strain evidence="2">DUCC20226</strain>
    </source>
</reference>
<evidence type="ECO:0000313" key="2">
    <source>
        <dbReference type="EMBL" id="KAK2602100.1"/>
    </source>
</evidence>
<feature type="compositionally biased region" description="Basic and acidic residues" evidence="1">
    <location>
        <begin position="304"/>
        <end position="323"/>
    </location>
</feature>
<dbReference type="Proteomes" id="UP001265746">
    <property type="component" value="Unassembled WGS sequence"/>
</dbReference>
<accession>A0AAD9S9J5</accession>
<protein>
    <submittedName>
        <fullName evidence="2">Uncharacterized protein</fullName>
    </submittedName>
</protein>
<feature type="compositionally biased region" description="Basic residues" evidence="1">
    <location>
        <begin position="277"/>
        <end position="298"/>
    </location>
</feature>
<evidence type="ECO:0000256" key="1">
    <source>
        <dbReference type="SAM" id="MobiDB-lite"/>
    </source>
</evidence>
<proteinExistence type="predicted"/>